<dbReference type="EMBL" id="CP012333">
    <property type="protein sequence ID" value="AKV04685.1"/>
    <property type="molecule type" value="Genomic_DNA"/>
</dbReference>
<name>A0A0K1QGX1_9BACT</name>
<evidence type="ECO:0000313" key="2">
    <source>
        <dbReference type="Proteomes" id="UP000064967"/>
    </source>
</evidence>
<dbReference type="Proteomes" id="UP000064967">
    <property type="component" value="Chromosome"/>
</dbReference>
<dbReference type="AlphaFoldDB" id="A0A0K1QGX1"/>
<organism evidence="1 2">
    <name type="scientific">Labilithrix luteola</name>
    <dbReference type="NCBI Taxonomy" id="1391654"/>
    <lineage>
        <taxon>Bacteria</taxon>
        <taxon>Pseudomonadati</taxon>
        <taxon>Myxococcota</taxon>
        <taxon>Polyangia</taxon>
        <taxon>Polyangiales</taxon>
        <taxon>Labilitrichaceae</taxon>
        <taxon>Labilithrix</taxon>
    </lineage>
</organism>
<gene>
    <name evidence="1" type="ORF">AKJ09_11348</name>
</gene>
<protein>
    <submittedName>
        <fullName evidence="1">Uncharacterized protein</fullName>
    </submittedName>
</protein>
<dbReference type="RefSeq" id="WP_146655261.1">
    <property type="nucleotide sequence ID" value="NZ_CP012333.1"/>
</dbReference>
<dbReference type="KEGG" id="llu:AKJ09_11348"/>
<accession>A0A0K1QGX1</accession>
<evidence type="ECO:0000313" key="1">
    <source>
        <dbReference type="EMBL" id="AKV04685.1"/>
    </source>
</evidence>
<dbReference type="STRING" id="1391654.AKJ09_11348"/>
<sequence length="97" mass="10277">MSGSEGQVGHLTWVKGGWASFVVVQDDVVTLRSSIPSPPGSRIDGRLNVEPAADVRVKIHGSKLEADGTFTLRGRLIDANRELRDRLAALAAGTPAT</sequence>
<keyword evidence="2" id="KW-1185">Reference proteome</keyword>
<reference evidence="1 2" key="1">
    <citation type="submission" date="2015-08" db="EMBL/GenBank/DDBJ databases">
        <authorList>
            <person name="Babu N.S."/>
            <person name="Beckwith C.J."/>
            <person name="Beseler K.G."/>
            <person name="Brison A."/>
            <person name="Carone J.V."/>
            <person name="Caskin T.P."/>
            <person name="Diamond M."/>
            <person name="Durham M.E."/>
            <person name="Foxe J.M."/>
            <person name="Go M."/>
            <person name="Henderson B.A."/>
            <person name="Jones I.B."/>
            <person name="McGettigan J.A."/>
            <person name="Micheletti S.J."/>
            <person name="Nasrallah M.E."/>
            <person name="Ortiz D."/>
            <person name="Piller C.R."/>
            <person name="Privatt S.R."/>
            <person name="Schneider S.L."/>
            <person name="Sharp S."/>
            <person name="Smith T.C."/>
            <person name="Stanton J.D."/>
            <person name="Ullery H.E."/>
            <person name="Wilson R.J."/>
            <person name="Serrano M.G."/>
            <person name="Buck G."/>
            <person name="Lee V."/>
            <person name="Wang Y."/>
            <person name="Carvalho R."/>
            <person name="Voegtly L."/>
            <person name="Shi R."/>
            <person name="Duckworth R."/>
            <person name="Johnson A."/>
            <person name="Loviza R."/>
            <person name="Walstead R."/>
            <person name="Shah Z."/>
            <person name="Kiflezghi M."/>
            <person name="Wade K."/>
            <person name="Ball S.L."/>
            <person name="Bradley K.W."/>
            <person name="Asai D.J."/>
            <person name="Bowman C.A."/>
            <person name="Russell D.A."/>
            <person name="Pope W.H."/>
            <person name="Jacobs-Sera D."/>
            <person name="Hendrix R.W."/>
            <person name="Hatfull G.F."/>
        </authorList>
    </citation>
    <scope>NUCLEOTIDE SEQUENCE [LARGE SCALE GENOMIC DNA]</scope>
    <source>
        <strain evidence="1 2">DSM 27648</strain>
    </source>
</reference>
<proteinExistence type="predicted"/>